<dbReference type="OrthoDB" id="2757592at2759"/>
<dbReference type="EMBL" id="KV427644">
    <property type="protein sequence ID" value="KZT03350.1"/>
    <property type="molecule type" value="Genomic_DNA"/>
</dbReference>
<reference evidence="1 2" key="1">
    <citation type="journal article" date="2016" name="Mol. Biol. Evol.">
        <title>Comparative Genomics of Early-Diverging Mushroom-Forming Fungi Provides Insights into the Origins of Lignocellulose Decay Capabilities.</title>
        <authorList>
            <person name="Nagy L.G."/>
            <person name="Riley R."/>
            <person name="Tritt A."/>
            <person name="Adam C."/>
            <person name="Daum C."/>
            <person name="Floudas D."/>
            <person name="Sun H."/>
            <person name="Yadav J.S."/>
            <person name="Pangilinan J."/>
            <person name="Larsson K.H."/>
            <person name="Matsuura K."/>
            <person name="Barry K."/>
            <person name="Labutti K."/>
            <person name="Kuo R."/>
            <person name="Ohm R.A."/>
            <person name="Bhattacharya S.S."/>
            <person name="Shirouzu T."/>
            <person name="Yoshinaga Y."/>
            <person name="Martin F.M."/>
            <person name="Grigoriev I.V."/>
            <person name="Hibbett D.S."/>
        </authorList>
    </citation>
    <scope>NUCLEOTIDE SEQUENCE [LARGE SCALE GENOMIC DNA]</scope>
    <source>
        <strain evidence="1 2">93-53</strain>
    </source>
</reference>
<dbReference type="AlphaFoldDB" id="A0A165CSA4"/>
<name>A0A165CSA4_9APHY</name>
<gene>
    <name evidence="1" type="ORF">LAESUDRAFT_608623</name>
</gene>
<protein>
    <submittedName>
        <fullName evidence="1">Uncharacterized protein</fullName>
    </submittedName>
</protein>
<feature type="non-terminal residue" evidence="1">
    <location>
        <position position="113"/>
    </location>
</feature>
<accession>A0A165CSA4</accession>
<sequence>WTSETQKIWLEHRRAAFLNAQETKTTSAFMLSTSEAWFGEFGVDPPTAKELQQANGSKEAANVIVTEKMKKCLRWWFDNHTCITSSGSGSKKVLDLTKGRKQRLHPYQAYYKL</sequence>
<evidence type="ECO:0000313" key="1">
    <source>
        <dbReference type="EMBL" id="KZT03350.1"/>
    </source>
</evidence>
<keyword evidence="2" id="KW-1185">Reference proteome</keyword>
<dbReference type="Proteomes" id="UP000076871">
    <property type="component" value="Unassembled WGS sequence"/>
</dbReference>
<dbReference type="InParanoid" id="A0A165CSA4"/>
<evidence type="ECO:0000313" key="2">
    <source>
        <dbReference type="Proteomes" id="UP000076871"/>
    </source>
</evidence>
<proteinExistence type="predicted"/>
<dbReference type="STRING" id="1314785.A0A165CSA4"/>
<feature type="non-terminal residue" evidence="1">
    <location>
        <position position="1"/>
    </location>
</feature>
<dbReference type="GeneID" id="63820169"/>
<dbReference type="RefSeq" id="XP_040761090.1">
    <property type="nucleotide sequence ID" value="XM_040903138.1"/>
</dbReference>
<organism evidence="1 2">
    <name type="scientific">Laetiporus sulphureus 93-53</name>
    <dbReference type="NCBI Taxonomy" id="1314785"/>
    <lineage>
        <taxon>Eukaryota</taxon>
        <taxon>Fungi</taxon>
        <taxon>Dikarya</taxon>
        <taxon>Basidiomycota</taxon>
        <taxon>Agaricomycotina</taxon>
        <taxon>Agaricomycetes</taxon>
        <taxon>Polyporales</taxon>
        <taxon>Laetiporus</taxon>
    </lineage>
</organism>